<dbReference type="PANTHER" id="PTHR13778">
    <property type="entry name" value="GLYCOSYLTRANSFERASE 8 DOMAIN-CONTAINING PROTEIN"/>
    <property type="match status" value="1"/>
</dbReference>
<dbReference type="AlphaFoldDB" id="A0A314XJI5"/>
<evidence type="ECO:0000256" key="2">
    <source>
        <dbReference type="ARBA" id="ARBA00004877"/>
    </source>
</evidence>
<evidence type="ECO:0000256" key="4">
    <source>
        <dbReference type="ARBA" id="ARBA00022676"/>
    </source>
</evidence>
<proteinExistence type="inferred from homology"/>
<keyword evidence="5 10" id="KW-0808">Transferase</keyword>
<dbReference type="PANTHER" id="PTHR13778:SF59">
    <property type="entry name" value="HEXOSYLTRANSFERASE"/>
    <property type="match status" value="1"/>
</dbReference>
<dbReference type="GO" id="GO:0005794">
    <property type="term" value="C:Golgi apparatus"/>
    <property type="evidence" value="ECO:0007669"/>
    <property type="project" value="TreeGrafter"/>
</dbReference>
<feature type="region of interest" description="Disordered" evidence="8">
    <location>
        <begin position="193"/>
        <end position="256"/>
    </location>
</feature>
<dbReference type="GO" id="GO:0016757">
    <property type="term" value="F:glycosyltransferase activity"/>
    <property type="evidence" value="ECO:0007669"/>
    <property type="project" value="UniProtKB-KW"/>
</dbReference>
<comment type="similarity">
    <text evidence="3 7">Belongs to the glycosyltransferase 8 family.</text>
</comment>
<organism evidence="10 11">
    <name type="scientific">Prunus yedoensis var. nudiflora</name>
    <dbReference type="NCBI Taxonomy" id="2094558"/>
    <lineage>
        <taxon>Eukaryota</taxon>
        <taxon>Viridiplantae</taxon>
        <taxon>Streptophyta</taxon>
        <taxon>Embryophyta</taxon>
        <taxon>Tracheophyta</taxon>
        <taxon>Spermatophyta</taxon>
        <taxon>Magnoliopsida</taxon>
        <taxon>eudicotyledons</taxon>
        <taxon>Gunneridae</taxon>
        <taxon>Pentapetalae</taxon>
        <taxon>rosids</taxon>
        <taxon>fabids</taxon>
        <taxon>Rosales</taxon>
        <taxon>Rosaceae</taxon>
        <taxon>Amygdaloideae</taxon>
        <taxon>Amygdaleae</taxon>
        <taxon>Prunus</taxon>
    </lineage>
</organism>
<dbReference type="EMBL" id="PJQY01002594">
    <property type="protein sequence ID" value="PQP92289.1"/>
    <property type="molecule type" value="Genomic_DNA"/>
</dbReference>
<reference evidence="10 11" key="1">
    <citation type="submission" date="2018-02" db="EMBL/GenBank/DDBJ databases">
        <title>Draft genome of wild Prunus yedoensis var. nudiflora.</title>
        <authorList>
            <person name="Baek S."/>
            <person name="Kim J.-H."/>
            <person name="Choi K."/>
            <person name="Kim G.-B."/>
            <person name="Cho A."/>
            <person name="Jang H."/>
            <person name="Shin C.-H."/>
            <person name="Yu H.-J."/>
            <person name="Mun J.-H."/>
        </authorList>
    </citation>
    <scope>NUCLEOTIDE SEQUENCE [LARGE SCALE GENOMIC DNA]</scope>
    <source>
        <strain evidence="11">cv. Jeju island</strain>
        <tissue evidence="10">Leaf</tissue>
    </source>
</reference>
<comment type="subcellular location">
    <subcellularLocation>
        <location evidence="1">Membrane</location>
        <topology evidence="1">Single-pass type II membrane protein</topology>
    </subcellularLocation>
</comment>
<sequence>MLAFLINLILLFASSANAATAASSGRLKEALATSTPQRFKEAPKFYNSATCPALNTHEHSSTVCSDVAVHVAMTLDAAYLRGSMAAILSVLQHSSCPENIIFHFVSSSSSSNSQALTQTIATSFPYLKFRVYPFNDSAVLGLISTSIRSALDCPLNYARNYLANLLPTCVRRVVYLDSDLILVDDISKLASTPLGPPKYSPHRNTATPTSPPTLRRRFGPTRPSPSRSRTAGPATSTPVSWSSIWTSGGRAGTRIG</sequence>
<evidence type="ECO:0000313" key="10">
    <source>
        <dbReference type="EMBL" id="PQP92289.1"/>
    </source>
</evidence>
<comment type="pathway">
    <text evidence="2">Glycan metabolism; pectin biosynthesis.</text>
</comment>
<dbReference type="SUPFAM" id="SSF53448">
    <property type="entry name" value="Nucleotide-diphospho-sugar transferases"/>
    <property type="match status" value="1"/>
</dbReference>
<dbReference type="Proteomes" id="UP000250321">
    <property type="component" value="Unassembled WGS sequence"/>
</dbReference>
<dbReference type="GO" id="GO:0016020">
    <property type="term" value="C:membrane"/>
    <property type="evidence" value="ECO:0007669"/>
    <property type="project" value="UniProtKB-SubCell"/>
</dbReference>
<dbReference type="STRING" id="2094558.A0A314XJI5"/>
<dbReference type="InterPro" id="IPR050748">
    <property type="entry name" value="Glycosyltrans_8_dom-fam"/>
</dbReference>
<dbReference type="InterPro" id="IPR002495">
    <property type="entry name" value="Glyco_trans_8"/>
</dbReference>
<keyword evidence="9" id="KW-0732">Signal</keyword>
<dbReference type="InterPro" id="IPR029044">
    <property type="entry name" value="Nucleotide-diphossugar_trans"/>
</dbReference>
<feature type="signal peptide" evidence="9">
    <location>
        <begin position="1"/>
        <end position="18"/>
    </location>
</feature>
<dbReference type="Pfam" id="PF01501">
    <property type="entry name" value="Glyco_transf_8"/>
    <property type="match status" value="1"/>
</dbReference>
<dbReference type="OrthoDB" id="411524at2759"/>
<keyword evidence="4" id="KW-0328">Glycosyltransferase</keyword>
<accession>A0A314XJI5</accession>
<comment type="caution">
    <text evidence="10">The sequence shown here is derived from an EMBL/GenBank/DDBJ whole genome shotgun (WGS) entry which is preliminary data.</text>
</comment>
<gene>
    <name evidence="10" type="ORF">Pyn_08403</name>
</gene>
<keyword evidence="11" id="KW-1185">Reference proteome</keyword>
<evidence type="ECO:0000256" key="8">
    <source>
        <dbReference type="SAM" id="MobiDB-lite"/>
    </source>
</evidence>
<keyword evidence="6" id="KW-0812">Transmembrane</keyword>
<evidence type="ECO:0000256" key="1">
    <source>
        <dbReference type="ARBA" id="ARBA00004606"/>
    </source>
</evidence>
<evidence type="ECO:0000256" key="9">
    <source>
        <dbReference type="SAM" id="SignalP"/>
    </source>
</evidence>
<feature type="compositionally biased region" description="Polar residues" evidence="8">
    <location>
        <begin position="224"/>
        <end position="246"/>
    </location>
</feature>
<dbReference type="EC" id="2.4.1.-" evidence="7"/>
<keyword evidence="6" id="KW-0735">Signal-anchor</keyword>
<evidence type="ECO:0000313" key="11">
    <source>
        <dbReference type="Proteomes" id="UP000250321"/>
    </source>
</evidence>
<evidence type="ECO:0000256" key="3">
    <source>
        <dbReference type="ARBA" id="ARBA00006351"/>
    </source>
</evidence>
<feature type="chain" id="PRO_5016315283" description="Hexosyltransferase" evidence="9">
    <location>
        <begin position="19"/>
        <end position="256"/>
    </location>
</feature>
<name>A0A314XJI5_PRUYE</name>
<dbReference type="Gene3D" id="3.90.550.10">
    <property type="entry name" value="Spore Coat Polysaccharide Biosynthesis Protein SpsA, Chain A"/>
    <property type="match status" value="1"/>
</dbReference>
<evidence type="ECO:0000256" key="6">
    <source>
        <dbReference type="ARBA" id="ARBA00022968"/>
    </source>
</evidence>
<evidence type="ECO:0000256" key="7">
    <source>
        <dbReference type="RuleBase" id="RU362027"/>
    </source>
</evidence>
<protein>
    <recommendedName>
        <fullName evidence="7">Hexosyltransferase</fullName>
        <ecNumber evidence="7">2.4.1.-</ecNumber>
    </recommendedName>
</protein>
<evidence type="ECO:0000256" key="5">
    <source>
        <dbReference type="ARBA" id="ARBA00022679"/>
    </source>
</evidence>